<feature type="domain" description="HTH tetR-type" evidence="6">
    <location>
        <begin position="24"/>
        <end position="84"/>
    </location>
</feature>
<keyword evidence="8" id="KW-1185">Reference proteome</keyword>
<dbReference type="PANTHER" id="PTHR30055:SF234">
    <property type="entry name" value="HTH-TYPE TRANSCRIPTIONAL REGULATOR BETI"/>
    <property type="match status" value="1"/>
</dbReference>
<protein>
    <submittedName>
        <fullName evidence="7">HTH-type transcriptional repressor AcnR</fullName>
    </submittedName>
</protein>
<keyword evidence="3" id="KW-0804">Transcription</keyword>
<dbReference type="InterPro" id="IPR036271">
    <property type="entry name" value="Tet_transcr_reg_TetR-rel_C_sf"/>
</dbReference>
<dbReference type="Gene3D" id="1.10.357.10">
    <property type="entry name" value="Tetracycline Repressor, domain 2"/>
    <property type="match status" value="1"/>
</dbReference>
<dbReference type="OrthoDB" id="3210235at2"/>
<sequence>MDTSPTNLADQDAAPAKKRRRDPEASRAAILEAARAAFAERGYAKTTVRDVARRAGVTHGLVLRHFTSKEQLFLAAVPSPRTLMAEVAGDTKTLPTRIARSYVRRMAESGGSDPFVAMLRAVASEEETAKRLFTAMQQDSLEMYRQVIPGPELEERVASVGAYLIGVTFSRYVFRSGPLAEMSDEQLVRHLIPNLRSILLD</sequence>
<evidence type="ECO:0000256" key="1">
    <source>
        <dbReference type="ARBA" id="ARBA00023015"/>
    </source>
</evidence>
<dbReference type="GO" id="GO:0000976">
    <property type="term" value="F:transcription cis-regulatory region binding"/>
    <property type="evidence" value="ECO:0007669"/>
    <property type="project" value="TreeGrafter"/>
</dbReference>
<dbReference type="PANTHER" id="PTHR30055">
    <property type="entry name" value="HTH-TYPE TRANSCRIPTIONAL REGULATOR RUTR"/>
    <property type="match status" value="1"/>
</dbReference>
<dbReference type="RefSeq" id="WP_067281905.1">
    <property type="nucleotide sequence ID" value="NZ_LOHS01000102.1"/>
</dbReference>
<evidence type="ECO:0000259" key="6">
    <source>
        <dbReference type="PROSITE" id="PS50977"/>
    </source>
</evidence>
<dbReference type="GO" id="GO:0003700">
    <property type="term" value="F:DNA-binding transcription factor activity"/>
    <property type="evidence" value="ECO:0007669"/>
    <property type="project" value="TreeGrafter"/>
</dbReference>
<dbReference type="InterPro" id="IPR050109">
    <property type="entry name" value="HTH-type_TetR-like_transc_reg"/>
</dbReference>
<dbReference type="AlphaFoldDB" id="A0A177HL51"/>
<dbReference type="PATRIC" id="fig|1716141.3.peg.5144"/>
<evidence type="ECO:0000256" key="4">
    <source>
        <dbReference type="PROSITE-ProRule" id="PRU00335"/>
    </source>
</evidence>
<gene>
    <name evidence="7" type="primary">acnR_1</name>
    <name evidence="7" type="ORF">STSP_49010</name>
</gene>
<dbReference type="Gene3D" id="1.10.10.60">
    <property type="entry name" value="Homeodomain-like"/>
    <property type="match status" value="1"/>
</dbReference>
<feature type="DNA-binding region" description="H-T-H motif" evidence="4">
    <location>
        <begin position="47"/>
        <end position="66"/>
    </location>
</feature>
<dbReference type="SUPFAM" id="SSF48498">
    <property type="entry name" value="Tetracyclin repressor-like, C-terminal domain"/>
    <property type="match status" value="1"/>
</dbReference>
<dbReference type="InterPro" id="IPR041678">
    <property type="entry name" value="TetR_C_16"/>
</dbReference>
<dbReference type="InterPro" id="IPR009057">
    <property type="entry name" value="Homeodomain-like_sf"/>
</dbReference>
<dbReference type="Pfam" id="PF00440">
    <property type="entry name" value="TetR_N"/>
    <property type="match status" value="1"/>
</dbReference>
<accession>A0A177HL51</accession>
<evidence type="ECO:0000313" key="8">
    <source>
        <dbReference type="Proteomes" id="UP000077381"/>
    </source>
</evidence>
<dbReference type="SUPFAM" id="SSF46689">
    <property type="entry name" value="Homeodomain-like"/>
    <property type="match status" value="1"/>
</dbReference>
<reference evidence="7 8" key="1">
    <citation type="submission" date="2015-12" db="EMBL/GenBank/DDBJ databases">
        <title>Genome sequence of Streptomyces sp. G25.</title>
        <authorList>
            <person name="Poehlein A."/>
            <person name="Roettig A."/>
            <person name="Hiessl S."/>
            <person name="Hauschild P."/>
            <person name="Schauer J."/>
            <person name="Madkour M.H."/>
            <person name="Al-Ansari A.M."/>
            <person name="Almakishah N.H."/>
            <person name="Steinbuechel A."/>
            <person name="Daniel R."/>
        </authorList>
    </citation>
    <scope>NUCLEOTIDE SEQUENCE [LARGE SCALE GENOMIC DNA]</scope>
    <source>
        <strain evidence="8">G25(2015)</strain>
    </source>
</reference>
<dbReference type="STRING" id="1716141.STSP_49010"/>
<evidence type="ECO:0000256" key="2">
    <source>
        <dbReference type="ARBA" id="ARBA00023125"/>
    </source>
</evidence>
<dbReference type="EMBL" id="LOHS01000102">
    <property type="protein sequence ID" value="OAH11732.1"/>
    <property type="molecule type" value="Genomic_DNA"/>
</dbReference>
<comment type="caution">
    <text evidence="7">The sequence shown here is derived from an EMBL/GenBank/DDBJ whole genome shotgun (WGS) entry which is preliminary data.</text>
</comment>
<keyword evidence="2 4" id="KW-0238">DNA-binding</keyword>
<organism evidence="7 8">
    <name type="scientific">Streptomyces jeddahensis</name>
    <dbReference type="NCBI Taxonomy" id="1716141"/>
    <lineage>
        <taxon>Bacteria</taxon>
        <taxon>Bacillati</taxon>
        <taxon>Actinomycetota</taxon>
        <taxon>Actinomycetes</taxon>
        <taxon>Kitasatosporales</taxon>
        <taxon>Streptomycetaceae</taxon>
        <taxon>Streptomyces</taxon>
    </lineage>
</organism>
<dbReference type="PROSITE" id="PS50977">
    <property type="entry name" value="HTH_TETR_2"/>
    <property type="match status" value="1"/>
</dbReference>
<keyword evidence="1" id="KW-0805">Transcription regulation</keyword>
<proteinExistence type="predicted"/>
<name>A0A177HL51_9ACTN</name>
<dbReference type="Proteomes" id="UP000077381">
    <property type="component" value="Unassembled WGS sequence"/>
</dbReference>
<dbReference type="InterPro" id="IPR001647">
    <property type="entry name" value="HTH_TetR"/>
</dbReference>
<dbReference type="PRINTS" id="PR00455">
    <property type="entry name" value="HTHTETR"/>
</dbReference>
<evidence type="ECO:0000256" key="3">
    <source>
        <dbReference type="ARBA" id="ARBA00023163"/>
    </source>
</evidence>
<feature type="region of interest" description="Disordered" evidence="5">
    <location>
        <begin position="1"/>
        <end position="25"/>
    </location>
</feature>
<evidence type="ECO:0000313" key="7">
    <source>
        <dbReference type="EMBL" id="OAH11732.1"/>
    </source>
</evidence>
<dbReference type="Pfam" id="PF17920">
    <property type="entry name" value="TetR_C_16"/>
    <property type="match status" value="1"/>
</dbReference>
<evidence type="ECO:0000256" key="5">
    <source>
        <dbReference type="SAM" id="MobiDB-lite"/>
    </source>
</evidence>